<dbReference type="GO" id="GO:0008270">
    <property type="term" value="F:zinc ion binding"/>
    <property type="evidence" value="ECO:0007669"/>
    <property type="project" value="UniProtKB-KW"/>
</dbReference>
<organism evidence="8 10">
    <name type="scientific">Pantherophis guttatus</name>
    <name type="common">Corn snake</name>
    <name type="synonym">Elaphe guttata</name>
    <dbReference type="NCBI Taxonomy" id="94885"/>
    <lineage>
        <taxon>Eukaryota</taxon>
        <taxon>Metazoa</taxon>
        <taxon>Chordata</taxon>
        <taxon>Craniata</taxon>
        <taxon>Vertebrata</taxon>
        <taxon>Euteleostomi</taxon>
        <taxon>Lepidosauria</taxon>
        <taxon>Squamata</taxon>
        <taxon>Bifurcata</taxon>
        <taxon>Unidentata</taxon>
        <taxon>Episquamata</taxon>
        <taxon>Toxicofera</taxon>
        <taxon>Serpentes</taxon>
        <taxon>Colubroidea</taxon>
        <taxon>Colubridae</taxon>
        <taxon>Colubrinae</taxon>
        <taxon>Pantherophis</taxon>
    </lineage>
</organism>
<feature type="domain" description="C2H2-type" evidence="7">
    <location>
        <begin position="168"/>
        <end position="197"/>
    </location>
</feature>
<dbReference type="PROSITE" id="PS50157">
    <property type="entry name" value="ZINC_FINGER_C2H2_2"/>
    <property type="match status" value="2"/>
</dbReference>
<dbReference type="PANTHER" id="PTHR47166">
    <property type="entry name" value="ZINC FINGER PROTEIN 831"/>
    <property type="match status" value="1"/>
</dbReference>
<gene>
    <name evidence="9 10 11" type="primary">ZNF831</name>
</gene>
<dbReference type="OMA" id="CNNKLLD"/>
<evidence type="ECO:0000256" key="1">
    <source>
        <dbReference type="ARBA" id="ARBA00022723"/>
    </source>
</evidence>
<dbReference type="SUPFAM" id="SSF57667">
    <property type="entry name" value="beta-beta-alpha zinc fingers"/>
    <property type="match status" value="1"/>
</dbReference>
<feature type="region of interest" description="Disordered" evidence="6">
    <location>
        <begin position="582"/>
        <end position="614"/>
    </location>
</feature>
<keyword evidence="8" id="KW-1185">Reference proteome</keyword>
<dbReference type="GeneID" id="117674890"/>
<feature type="compositionally biased region" description="Basic residues" evidence="6">
    <location>
        <begin position="605"/>
        <end position="614"/>
    </location>
</feature>
<evidence type="ECO:0000313" key="11">
    <source>
        <dbReference type="RefSeq" id="XP_034289008.1"/>
    </source>
</evidence>
<keyword evidence="4" id="KW-0862">Zinc</keyword>
<dbReference type="OrthoDB" id="6077919at2759"/>
<evidence type="ECO:0000256" key="5">
    <source>
        <dbReference type="PROSITE-ProRule" id="PRU00042"/>
    </source>
</evidence>
<dbReference type="Gene3D" id="3.30.160.60">
    <property type="entry name" value="Classic Zinc Finger"/>
    <property type="match status" value="2"/>
</dbReference>
<feature type="region of interest" description="Disordered" evidence="6">
    <location>
        <begin position="282"/>
        <end position="316"/>
    </location>
</feature>
<feature type="region of interest" description="Disordered" evidence="6">
    <location>
        <begin position="340"/>
        <end position="364"/>
    </location>
</feature>
<dbReference type="InterPro" id="IPR013087">
    <property type="entry name" value="Znf_C2H2_type"/>
</dbReference>
<feature type="domain" description="C2H2-type" evidence="7">
    <location>
        <begin position="140"/>
        <end position="167"/>
    </location>
</feature>
<dbReference type="RefSeq" id="XP_034289006.1">
    <property type="nucleotide sequence ID" value="XM_034433115.1"/>
</dbReference>
<dbReference type="CTD" id="128611"/>
<feature type="region of interest" description="Disordered" evidence="6">
    <location>
        <begin position="220"/>
        <end position="246"/>
    </location>
</feature>
<evidence type="ECO:0000256" key="3">
    <source>
        <dbReference type="ARBA" id="ARBA00022771"/>
    </source>
</evidence>
<dbReference type="RefSeq" id="XP_034289007.1">
    <property type="nucleotide sequence ID" value="XM_034433116.1"/>
</dbReference>
<reference evidence="9 10" key="1">
    <citation type="submission" date="2025-04" db="UniProtKB">
        <authorList>
            <consortium name="RefSeq"/>
        </authorList>
    </citation>
    <scope>IDENTIFICATION</scope>
    <source>
        <tissue evidence="9 10">Blood</tissue>
    </source>
</reference>
<feature type="compositionally biased region" description="Basic and acidic residues" evidence="6">
    <location>
        <begin position="282"/>
        <end position="301"/>
    </location>
</feature>
<feature type="compositionally biased region" description="Basic and acidic residues" evidence="6">
    <location>
        <begin position="586"/>
        <end position="597"/>
    </location>
</feature>
<dbReference type="Pfam" id="PF00096">
    <property type="entry name" value="zf-C2H2"/>
    <property type="match status" value="1"/>
</dbReference>
<dbReference type="FunFam" id="3.30.160.60:FF:000710">
    <property type="entry name" value="Zinc finger protein 768"/>
    <property type="match status" value="1"/>
</dbReference>
<evidence type="ECO:0000259" key="7">
    <source>
        <dbReference type="PROSITE" id="PS50157"/>
    </source>
</evidence>
<protein>
    <submittedName>
        <fullName evidence="9 10">Zinc finger protein 831</fullName>
    </submittedName>
</protein>
<dbReference type="KEGG" id="pgut:117674890"/>
<feature type="compositionally biased region" description="Polar residues" evidence="6">
    <location>
        <begin position="340"/>
        <end position="357"/>
    </location>
</feature>
<dbReference type="InterPro" id="IPR036236">
    <property type="entry name" value="Znf_C2H2_sf"/>
</dbReference>
<dbReference type="SMART" id="SM00355">
    <property type="entry name" value="ZnF_C2H2"/>
    <property type="match status" value="2"/>
</dbReference>
<accession>A0A6P9D0E3</accession>
<keyword evidence="2" id="KW-0677">Repeat</keyword>
<dbReference type="RefSeq" id="XP_034289008.1">
    <property type="nucleotide sequence ID" value="XM_034433117.1"/>
</dbReference>
<evidence type="ECO:0000256" key="4">
    <source>
        <dbReference type="ARBA" id="ARBA00022833"/>
    </source>
</evidence>
<keyword evidence="3 5" id="KW-0863">Zinc-finger</keyword>
<evidence type="ECO:0000256" key="2">
    <source>
        <dbReference type="ARBA" id="ARBA00022737"/>
    </source>
</evidence>
<dbReference type="Proteomes" id="UP001652622">
    <property type="component" value="Unplaced"/>
</dbReference>
<feature type="region of interest" description="Disordered" evidence="6">
    <location>
        <begin position="693"/>
        <end position="715"/>
    </location>
</feature>
<evidence type="ECO:0000313" key="9">
    <source>
        <dbReference type="RefSeq" id="XP_034289006.1"/>
    </source>
</evidence>
<proteinExistence type="predicted"/>
<sequence length="1697" mass="189486">MEDQRLPCPPVSLEDPPVQLSCLQAIPTASDLLLSPMILQPEQALAQTVYLKALTIPFYQPVQSNHKLSRVQTNINIDNSNLPLILNPLLHSKGTDQLQAIIQKQPSTINIVSHFSLLPQSSSPGASAGSPGKAKGSGKYLCKHCGRDCLKPSVLEKHMRSHTGERPFPCTTCGIAFKTQSNLYKHRRTQTHVNNARVPSESDISSLLEENEKLTEIVASSHTIESHDKNDVQPSARITSAASEPSDKHILATSLFETLPVSESQKIKTGNSCHGEINQNIFEKESARDATDLPQRKKIQDQRSPTGSKHSQLQRQQALYSEKLWNSRSVDTKLKKCESTDSGYLSRSDSVEHQTPSPGFLHSLCEHSTESEDDAAVTSKCMTYSFSKVDSTEKATGAVTLEKKRLEEHISRLISHNKAVVDDTQLDSVRPRKTVLSKQGSIDLPMPYMYKDSFHFDIRPLDISKKKNISLRSAKSIFTPAEKTKPLFFHSVPTQFSTTIDCVPVTRSNSLPFIESTKKMQDQADSSKLSSFTRVSPDVGFSGLLHSSNLDTNMTNVLNSHPRALVRQVAVDDVPLNYMTESLPSLEEKKGKQKSEAGVEGVNSKNKKPSQRKLKMFSQEKWQVYGDETFKKIYQKVKSSQPTKKQKGHLTNVSNIYSDTKETACGKEVTLSREGRSSETGNVISSLVDGTAKANPDTLESHSKTNPVGHPTFSQENSGRLAELRETLCSVGDCEQHSMASEMSSVEHQCRDLHVSKHNQSGNSKALPLSKGCELKVHFKETQLNFATRHDHDLEDAHGHITECVQKYEDTAANRKGCRGKETAHLGHTALSAPQCNTSELAYESQKLPSERKKPKVDKLKNMENITFKNSSSTELVVKLIDCYNLNIVAAESAKDSAKGKKWTVMVGTPASGSSMECEEEIQHSITVSNDRDCIVSLTDTASISATTFPEQFKTDVTEEHTSNLFAIKKFASRTATEELSNCIDSAPTHTQHVVRNQVISHLKKNDFLPKYILKYSQEGNNIGVPLFLTREPENIPYVSLPSSSTISPYPACKNKLLDSNSIDVTLCPLQLDLRHPARRKELKWDLHTTWTPLIAPAPTLLEATTIATMVDKKCHFQSASRKVKDTCKGDSKDNLDDQRLTTKEDECIVSCTSHIPGRKVCFTTIYTGGLFLSSDMTGQNSALKLIQSAKSSVISLSSLVERAVLCDSSEKEVKEWQLETNPLPGFENLPTCSVSSPKCLCHSSNMLYCHVLCTQPKEICSRPQLSIESHAGNLQIPSLNLSFPTLNAEPQLTWCCLSRSLPLPIEQKEMKDSAYSSLYMNENFISKCGQSICKMKSHGKAAREGWGIEKPQTLVSSPQRHETEKKYFLNTGAQEVSKSIPELEKKKEKFYKRREKRNLKRIKVKINPKRHEDHHAQRHRLLRSHQSSKQCWALRTSRKRSHINASGIWEHCGKCHCFPTTSLGNDKNLQQLHYSSTDKVAFHLEEDKMKQDTPGLNKCSSDSLFLPRISTIREVPTYSCPLSNNVSAEKPSSLGSCSLEIFPKEQHPDVDSEYNRPSTEPYHLEFKDTKNQLCNFVGSQITRPFFVCSKRGCNNLESKDKNVIILEPPIPTTERTEQLMERDLYPSLKEQHAPTCQSLCPVSLTSRLTEMSVSTKSLPGTPSKQKQSLEAMNKPIHLEYDDISSSDDEDRLVIEI</sequence>
<evidence type="ECO:0000313" key="8">
    <source>
        <dbReference type="Proteomes" id="UP001652622"/>
    </source>
</evidence>
<dbReference type="PROSITE" id="PS00028">
    <property type="entry name" value="ZINC_FINGER_C2H2_1"/>
    <property type="match status" value="2"/>
</dbReference>
<dbReference type="PANTHER" id="PTHR47166:SF1">
    <property type="entry name" value="ZINC FINGER PROTEIN 831"/>
    <property type="match status" value="1"/>
</dbReference>
<evidence type="ECO:0000256" key="6">
    <source>
        <dbReference type="SAM" id="MobiDB-lite"/>
    </source>
</evidence>
<name>A0A6P9D0E3_PANGU</name>
<evidence type="ECO:0000313" key="10">
    <source>
        <dbReference type="RefSeq" id="XP_034289007.1"/>
    </source>
</evidence>
<feature type="compositionally biased region" description="Polar residues" evidence="6">
    <location>
        <begin position="232"/>
        <end position="243"/>
    </location>
</feature>
<keyword evidence="1" id="KW-0479">Metal-binding</keyword>
<feature type="compositionally biased region" description="Polar residues" evidence="6">
    <location>
        <begin position="302"/>
        <end position="316"/>
    </location>
</feature>